<evidence type="ECO:0000256" key="1">
    <source>
        <dbReference type="ARBA" id="ARBA00023015"/>
    </source>
</evidence>
<organism evidence="6 7">
    <name type="scientific">Amycolatopsis samaneae</name>
    <dbReference type="NCBI Taxonomy" id="664691"/>
    <lineage>
        <taxon>Bacteria</taxon>
        <taxon>Bacillati</taxon>
        <taxon>Actinomycetota</taxon>
        <taxon>Actinomycetes</taxon>
        <taxon>Pseudonocardiales</taxon>
        <taxon>Pseudonocardiaceae</taxon>
        <taxon>Amycolatopsis</taxon>
    </lineage>
</organism>
<name>A0ABW5GXF2_9PSEU</name>
<evidence type="ECO:0000313" key="6">
    <source>
        <dbReference type="EMBL" id="MFD2465618.1"/>
    </source>
</evidence>
<keyword evidence="2 4" id="KW-0238">DNA-binding</keyword>
<gene>
    <name evidence="6" type="ORF">ACFSYJ_43915</name>
</gene>
<keyword evidence="3" id="KW-0804">Transcription</keyword>
<accession>A0ABW5GXF2</accession>
<dbReference type="PANTHER" id="PTHR30055">
    <property type="entry name" value="HTH-TYPE TRANSCRIPTIONAL REGULATOR RUTR"/>
    <property type="match status" value="1"/>
</dbReference>
<dbReference type="Proteomes" id="UP001597419">
    <property type="component" value="Unassembled WGS sequence"/>
</dbReference>
<evidence type="ECO:0000256" key="2">
    <source>
        <dbReference type="ARBA" id="ARBA00023125"/>
    </source>
</evidence>
<keyword evidence="7" id="KW-1185">Reference proteome</keyword>
<keyword evidence="1" id="KW-0805">Transcription regulation</keyword>
<dbReference type="PROSITE" id="PS50977">
    <property type="entry name" value="HTH_TETR_2"/>
    <property type="match status" value="1"/>
</dbReference>
<dbReference type="RefSeq" id="WP_345408727.1">
    <property type="nucleotide sequence ID" value="NZ_BAABHG010000030.1"/>
</dbReference>
<dbReference type="Gene3D" id="1.10.357.10">
    <property type="entry name" value="Tetracycline Repressor, domain 2"/>
    <property type="match status" value="1"/>
</dbReference>
<feature type="DNA-binding region" description="H-T-H motif" evidence="4">
    <location>
        <begin position="29"/>
        <end position="48"/>
    </location>
</feature>
<evidence type="ECO:0000313" key="7">
    <source>
        <dbReference type="Proteomes" id="UP001597419"/>
    </source>
</evidence>
<dbReference type="InterPro" id="IPR009057">
    <property type="entry name" value="Homeodomain-like_sf"/>
</dbReference>
<reference evidence="7" key="1">
    <citation type="journal article" date="2019" name="Int. J. Syst. Evol. Microbiol.">
        <title>The Global Catalogue of Microorganisms (GCM) 10K type strain sequencing project: providing services to taxonomists for standard genome sequencing and annotation.</title>
        <authorList>
            <consortium name="The Broad Institute Genomics Platform"/>
            <consortium name="The Broad Institute Genome Sequencing Center for Infectious Disease"/>
            <person name="Wu L."/>
            <person name="Ma J."/>
        </authorList>
    </citation>
    <scope>NUCLEOTIDE SEQUENCE [LARGE SCALE GENOMIC DNA]</scope>
    <source>
        <strain evidence="7">CGMCC 4.7643</strain>
    </source>
</reference>
<sequence>MTKGSADPRAKLLETAIEHIARHGGAEQSLRSLATALGTSHRMLIYHFDSKEGLLTAVAREVERRQREVLADLTKDLPADLPVTELGRRFWHRLTDDTLRRNEKLFFQLYGHALGGTPGTTALLDGVIDDWLPPLTALLAGAGVPEGQCAAHARLCLAVARGLLLDLVTTGDRRAVDEAMDLFVATHFGAFDRV</sequence>
<protein>
    <submittedName>
        <fullName evidence="6">TetR/AcrR family transcriptional regulator</fullName>
    </submittedName>
</protein>
<dbReference type="Pfam" id="PF00440">
    <property type="entry name" value="TetR_N"/>
    <property type="match status" value="1"/>
</dbReference>
<dbReference type="SUPFAM" id="SSF46689">
    <property type="entry name" value="Homeodomain-like"/>
    <property type="match status" value="1"/>
</dbReference>
<dbReference type="InterPro" id="IPR001647">
    <property type="entry name" value="HTH_TetR"/>
</dbReference>
<comment type="caution">
    <text evidence="6">The sequence shown here is derived from an EMBL/GenBank/DDBJ whole genome shotgun (WGS) entry which is preliminary data.</text>
</comment>
<feature type="domain" description="HTH tetR-type" evidence="5">
    <location>
        <begin position="6"/>
        <end position="66"/>
    </location>
</feature>
<dbReference type="PANTHER" id="PTHR30055:SF234">
    <property type="entry name" value="HTH-TYPE TRANSCRIPTIONAL REGULATOR BETI"/>
    <property type="match status" value="1"/>
</dbReference>
<dbReference type="EMBL" id="JBHUKU010000035">
    <property type="protein sequence ID" value="MFD2465618.1"/>
    <property type="molecule type" value="Genomic_DNA"/>
</dbReference>
<proteinExistence type="predicted"/>
<evidence type="ECO:0000256" key="4">
    <source>
        <dbReference type="PROSITE-ProRule" id="PRU00335"/>
    </source>
</evidence>
<evidence type="ECO:0000256" key="3">
    <source>
        <dbReference type="ARBA" id="ARBA00023163"/>
    </source>
</evidence>
<evidence type="ECO:0000259" key="5">
    <source>
        <dbReference type="PROSITE" id="PS50977"/>
    </source>
</evidence>
<dbReference type="InterPro" id="IPR050109">
    <property type="entry name" value="HTH-type_TetR-like_transc_reg"/>
</dbReference>